<dbReference type="Pfam" id="PF00501">
    <property type="entry name" value="AMP-binding"/>
    <property type="match status" value="1"/>
</dbReference>
<protein>
    <submittedName>
        <fullName evidence="3">Long-chain acyl-CoA synthetase</fullName>
        <ecNumber evidence="3">6.2.1.3</ecNumber>
    </submittedName>
</protein>
<proteinExistence type="predicted"/>
<dbReference type="Proteomes" id="UP000533598">
    <property type="component" value="Unassembled WGS sequence"/>
</dbReference>
<dbReference type="PANTHER" id="PTHR43767">
    <property type="entry name" value="LONG-CHAIN-FATTY-ACID--COA LIGASE"/>
    <property type="match status" value="1"/>
</dbReference>
<dbReference type="InterPro" id="IPR050237">
    <property type="entry name" value="ATP-dep_AMP-bd_enzyme"/>
</dbReference>
<organism evidence="3 4">
    <name type="scientific">Crossiella cryophila</name>
    <dbReference type="NCBI Taxonomy" id="43355"/>
    <lineage>
        <taxon>Bacteria</taxon>
        <taxon>Bacillati</taxon>
        <taxon>Actinomycetota</taxon>
        <taxon>Actinomycetes</taxon>
        <taxon>Pseudonocardiales</taxon>
        <taxon>Pseudonocardiaceae</taxon>
        <taxon>Crossiella</taxon>
    </lineage>
</organism>
<sequence>MTLSLAMVLAESARLHRERIALIQGDQQLSYPELWERARRHAAALRELGIREGDRVAIIAPNVIAFAESYFGVLAAGAVVVPIPLLLVPEEATYLISHAKAKLVLCHVSQLPLGAPAAQAAGVELHTLGPATPEHPSLSELAAATEPVDRFVTRAPADPAVVFYTSGTTGRPKGAVLTHLNLVMNATVAAFDVDRIEPGEVMLGCLPLFHIFGQSSAMNSCFRAGATLVLQPRFDGAEALEIMRRHRVVLFLGVPTMYLRLLEVSEGVTDLPQLRGCTSGGAPLPVAVLEAFEARFGTQILEGYGLSETSPTATCNQPVFGARAGTVGHPVWGVEVEVVDPAVDERNDFLPAGEAGEIVIRGHNVFAGYLDNPEATEAAMVEGWFRTGDIGSKDADGYISIVDRKKDLIIRSGFNVYPREVEEMLIRHPCVAQVSVIGLPDDRSGEEVCAVLVLKPGARADPAEVIAWARERLGAHKYPRRVVVVDELPLGPSHKVLKRELRAWVAQGKVK</sequence>
<dbReference type="GO" id="GO:0004467">
    <property type="term" value="F:long-chain fatty acid-CoA ligase activity"/>
    <property type="evidence" value="ECO:0007669"/>
    <property type="project" value="UniProtKB-EC"/>
</dbReference>
<dbReference type="CDD" id="cd05936">
    <property type="entry name" value="FC-FACS_FadD_like"/>
    <property type="match status" value="1"/>
</dbReference>
<dbReference type="EMBL" id="JACHMH010000001">
    <property type="protein sequence ID" value="MBB4674576.1"/>
    <property type="molecule type" value="Genomic_DNA"/>
</dbReference>
<dbReference type="PROSITE" id="PS00455">
    <property type="entry name" value="AMP_BINDING"/>
    <property type="match status" value="1"/>
</dbReference>
<reference evidence="3 4" key="1">
    <citation type="submission" date="2020-08" db="EMBL/GenBank/DDBJ databases">
        <title>Sequencing the genomes of 1000 actinobacteria strains.</title>
        <authorList>
            <person name="Klenk H.-P."/>
        </authorList>
    </citation>
    <scope>NUCLEOTIDE SEQUENCE [LARGE SCALE GENOMIC DNA]</scope>
    <source>
        <strain evidence="3 4">DSM 44230</strain>
    </source>
</reference>
<name>A0A7W7C4U7_9PSEU</name>
<evidence type="ECO:0000259" key="2">
    <source>
        <dbReference type="Pfam" id="PF13193"/>
    </source>
</evidence>
<dbReference type="RefSeq" id="WP_185000678.1">
    <property type="nucleotide sequence ID" value="NZ_BAAAUI010000003.1"/>
</dbReference>
<dbReference type="Gene3D" id="3.30.300.30">
    <property type="match status" value="1"/>
</dbReference>
<dbReference type="InterPro" id="IPR000873">
    <property type="entry name" value="AMP-dep_synth/lig_dom"/>
</dbReference>
<gene>
    <name evidence="3" type="ORF">HNR67_000694</name>
</gene>
<dbReference type="SUPFAM" id="SSF56801">
    <property type="entry name" value="Acetyl-CoA synthetase-like"/>
    <property type="match status" value="1"/>
</dbReference>
<keyword evidence="3" id="KW-0436">Ligase</keyword>
<dbReference type="InterPro" id="IPR042099">
    <property type="entry name" value="ANL_N_sf"/>
</dbReference>
<dbReference type="InterPro" id="IPR020845">
    <property type="entry name" value="AMP-binding_CS"/>
</dbReference>
<feature type="domain" description="AMP-binding enzyme C-terminal" evidence="2">
    <location>
        <begin position="420"/>
        <end position="495"/>
    </location>
</feature>
<accession>A0A7W7C4U7</accession>
<dbReference type="Pfam" id="PF13193">
    <property type="entry name" value="AMP-binding_C"/>
    <property type="match status" value="1"/>
</dbReference>
<dbReference type="InterPro" id="IPR045851">
    <property type="entry name" value="AMP-bd_C_sf"/>
</dbReference>
<dbReference type="EC" id="6.2.1.3" evidence="3"/>
<keyword evidence="4" id="KW-1185">Reference proteome</keyword>
<evidence type="ECO:0000313" key="3">
    <source>
        <dbReference type="EMBL" id="MBB4674576.1"/>
    </source>
</evidence>
<evidence type="ECO:0000259" key="1">
    <source>
        <dbReference type="Pfam" id="PF00501"/>
    </source>
</evidence>
<evidence type="ECO:0000313" key="4">
    <source>
        <dbReference type="Proteomes" id="UP000533598"/>
    </source>
</evidence>
<comment type="caution">
    <text evidence="3">The sequence shown here is derived from an EMBL/GenBank/DDBJ whole genome shotgun (WGS) entry which is preliminary data.</text>
</comment>
<dbReference type="AlphaFoldDB" id="A0A7W7C4U7"/>
<feature type="domain" description="AMP-dependent synthetase/ligase" evidence="1">
    <location>
        <begin position="10"/>
        <end position="370"/>
    </location>
</feature>
<dbReference type="Gene3D" id="3.40.50.12780">
    <property type="entry name" value="N-terminal domain of ligase-like"/>
    <property type="match status" value="1"/>
</dbReference>
<dbReference type="PANTHER" id="PTHR43767:SF12">
    <property type="entry name" value="AMP-DEPENDENT SYNTHETASE AND LIGASE"/>
    <property type="match status" value="1"/>
</dbReference>
<dbReference type="InterPro" id="IPR025110">
    <property type="entry name" value="AMP-bd_C"/>
</dbReference>